<gene>
    <name evidence="4" type="ORF">ABW22_11890</name>
</gene>
<dbReference type="InterPro" id="IPR009097">
    <property type="entry name" value="Cyclic_Pdiesterase"/>
</dbReference>
<evidence type="ECO:0000259" key="3">
    <source>
        <dbReference type="Pfam" id="PF02834"/>
    </source>
</evidence>
<feature type="active site" description="Proton donor" evidence="2">
    <location>
        <position position="50"/>
    </location>
</feature>
<dbReference type="PANTHER" id="PTHR35561">
    <property type="entry name" value="RNA 2',3'-CYCLIC PHOSPHODIESTERASE"/>
    <property type="match status" value="1"/>
</dbReference>
<feature type="short sequence motif" description="HXTX 2" evidence="2">
    <location>
        <begin position="132"/>
        <end position="135"/>
    </location>
</feature>
<dbReference type="PATRIC" id="fig|36861.3.peg.2156"/>
<accession>A0A106BLQ4</accession>
<keyword evidence="4" id="KW-0436">Ligase</keyword>
<name>A0A106BLQ4_THIDE</name>
<feature type="active site" description="Proton acceptor" evidence="2">
    <location>
        <position position="132"/>
    </location>
</feature>
<feature type="domain" description="Phosphoesterase HXTX" evidence="3">
    <location>
        <begin position="19"/>
        <end position="93"/>
    </location>
</feature>
<comment type="caution">
    <text evidence="4">The sequence shown here is derived from an EMBL/GenBank/DDBJ whole genome shotgun (WGS) entry which is preliminary data.</text>
</comment>
<feature type="short sequence motif" description="HXTX 1" evidence="2">
    <location>
        <begin position="50"/>
        <end position="53"/>
    </location>
</feature>
<protein>
    <recommendedName>
        <fullName evidence="2">RNA 2',3'-cyclic phosphodiesterase</fullName>
        <shortName evidence="2">RNA 2',3'-CPDase</shortName>
        <ecNumber evidence="2">3.1.4.58</ecNumber>
    </recommendedName>
</protein>
<evidence type="ECO:0000313" key="4">
    <source>
        <dbReference type="EMBL" id="KVW94779.1"/>
    </source>
</evidence>
<sequence length="180" mass="19883">MTESGPVDPDTLRLFFALWPDDATRDALNRAGKWLHQHLGGRRMRAETLHITLVFLGSTPAEQLDALTACVDAAQADAFELVLDQAGYWRHNRIGWLGASQAPPQHLELVDAVNAALQGAGFAVDARPHVPHVTLLRNSAGGEVPECMPVHWPISDFVLVASRREVDGMHYDVIRRWPLA</sequence>
<comment type="function">
    <text evidence="2">Hydrolyzes RNA 2',3'-cyclic phosphodiester to an RNA 2'-phosphomonoester.</text>
</comment>
<keyword evidence="5" id="KW-1185">Reference proteome</keyword>
<dbReference type="Pfam" id="PF02834">
    <property type="entry name" value="LigT_PEase"/>
    <property type="match status" value="1"/>
</dbReference>
<dbReference type="NCBIfam" id="TIGR02258">
    <property type="entry name" value="2_5_ligase"/>
    <property type="match status" value="1"/>
</dbReference>
<dbReference type="GO" id="GO:0016874">
    <property type="term" value="F:ligase activity"/>
    <property type="evidence" value="ECO:0007669"/>
    <property type="project" value="UniProtKB-KW"/>
</dbReference>
<comment type="similarity">
    <text evidence="2">Belongs to the 2H phosphoesterase superfamily. ThpR family.</text>
</comment>
<evidence type="ECO:0000256" key="2">
    <source>
        <dbReference type="HAMAP-Rule" id="MF_01940"/>
    </source>
</evidence>
<comment type="catalytic activity">
    <reaction evidence="2">
        <text>a 3'-end 2',3'-cyclophospho-ribonucleotide-RNA + H2O = a 3'-end 2'-phospho-ribonucleotide-RNA + H(+)</text>
        <dbReference type="Rhea" id="RHEA:11828"/>
        <dbReference type="Rhea" id="RHEA-COMP:10464"/>
        <dbReference type="Rhea" id="RHEA-COMP:17353"/>
        <dbReference type="ChEBI" id="CHEBI:15377"/>
        <dbReference type="ChEBI" id="CHEBI:15378"/>
        <dbReference type="ChEBI" id="CHEBI:83064"/>
        <dbReference type="ChEBI" id="CHEBI:173113"/>
        <dbReference type="EC" id="3.1.4.58"/>
    </reaction>
</comment>
<dbReference type="EMBL" id="LDUG01000033">
    <property type="protein sequence ID" value="KVW94779.1"/>
    <property type="molecule type" value="Genomic_DNA"/>
</dbReference>
<dbReference type="Gene3D" id="3.90.1140.10">
    <property type="entry name" value="Cyclic phosphodiesterase"/>
    <property type="match status" value="1"/>
</dbReference>
<dbReference type="PANTHER" id="PTHR35561:SF1">
    <property type="entry name" value="RNA 2',3'-CYCLIC PHOSPHODIESTERASE"/>
    <property type="match status" value="1"/>
</dbReference>
<evidence type="ECO:0000313" key="5">
    <source>
        <dbReference type="Proteomes" id="UP000064243"/>
    </source>
</evidence>
<dbReference type="EC" id="3.1.4.58" evidence="2"/>
<dbReference type="HAMAP" id="MF_01940">
    <property type="entry name" value="RNA_CPDase"/>
    <property type="match status" value="1"/>
</dbReference>
<evidence type="ECO:0000256" key="1">
    <source>
        <dbReference type="ARBA" id="ARBA00022801"/>
    </source>
</evidence>
<dbReference type="GO" id="GO:0004113">
    <property type="term" value="F:2',3'-cyclic-nucleotide 3'-phosphodiesterase activity"/>
    <property type="evidence" value="ECO:0007669"/>
    <property type="project" value="InterPro"/>
</dbReference>
<dbReference type="InterPro" id="IPR004175">
    <property type="entry name" value="RNA_CPDase"/>
</dbReference>
<dbReference type="SUPFAM" id="SSF55144">
    <property type="entry name" value="LigT-like"/>
    <property type="match status" value="1"/>
</dbReference>
<dbReference type="InterPro" id="IPR014051">
    <property type="entry name" value="Phosphoesterase_HXTX"/>
</dbReference>
<organism evidence="4 5">
    <name type="scientific">Thiobacillus denitrificans</name>
    <dbReference type="NCBI Taxonomy" id="36861"/>
    <lineage>
        <taxon>Bacteria</taxon>
        <taxon>Pseudomonadati</taxon>
        <taxon>Pseudomonadota</taxon>
        <taxon>Betaproteobacteria</taxon>
        <taxon>Nitrosomonadales</taxon>
        <taxon>Thiobacillaceae</taxon>
        <taxon>Thiobacillus</taxon>
    </lineage>
</organism>
<dbReference type="GO" id="GO:0008664">
    <property type="term" value="F:RNA 2',3'-cyclic 3'-phosphodiesterase activity"/>
    <property type="evidence" value="ECO:0007669"/>
    <property type="project" value="UniProtKB-EC"/>
</dbReference>
<dbReference type="Proteomes" id="UP000064243">
    <property type="component" value="Unassembled WGS sequence"/>
</dbReference>
<proteinExistence type="inferred from homology"/>
<reference evidence="4 5" key="1">
    <citation type="journal article" date="2015" name="Appl. Environ. Microbiol.">
        <title>Aerobic and Anaerobic Thiosulfate Oxidation by a Cold-Adapted, Subglacial Chemoautotroph.</title>
        <authorList>
            <person name="Harrold Z.R."/>
            <person name="Skidmore M.L."/>
            <person name="Hamilton T.L."/>
            <person name="Desch L."/>
            <person name="Amada K."/>
            <person name="van Gelder W."/>
            <person name="Glover K."/>
            <person name="Roden E.E."/>
            <person name="Boyd E.S."/>
        </authorList>
    </citation>
    <scope>NUCLEOTIDE SEQUENCE [LARGE SCALE GENOMIC DNA]</scope>
    <source>
        <strain evidence="4 5">RG</strain>
    </source>
</reference>
<dbReference type="AlphaFoldDB" id="A0A106BLQ4"/>
<keyword evidence="1 2" id="KW-0378">Hydrolase</keyword>